<evidence type="ECO:0000313" key="7">
    <source>
        <dbReference type="EMBL" id="PWY97004.1"/>
    </source>
</evidence>
<dbReference type="Pfam" id="PF00160">
    <property type="entry name" value="Pro_isomerase"/>
    <property type="match status" value="1"/>
</dbReference>
<evidence type="ECO:0008006" key="9">
    <source>
        <dbReference type="Google" id="ProtNLM"/>
    </source>
</evidence>
<dbReference type="SUPFAM" id="SSF50891">
    <property type="entry name" value="Cyclophilin-like"/>
    <property type="match status" value="1"/>
</dbReference>
<organism evidence="7 8">
    <name type="scientific">Testicularia cyperi</name>
    <dbReference type="NCBI Taxonomy" id="1882483"/>
    <lineage>
        <taxon>Eukaryota</taxon>
        <taxon>Fungi</taxon>
        <taxon>Dikarya</taxon>
        <taxon>Basidiomycota</taxon>
        <taxon>Ustilaginomycotina</taxon>
        <taxon>Ustilaginomycetes</taxon>
        <taxon>Ustilaginales</taxon>
        <taxon>Anthracoideaceae</taxon>
        <taxon>Testicularia</taxon>
    </lineage>
</organism>
<dbReference type="PROSITE" id="PS51698">
    <property type="entry name" value="U_BOX"/>
    <property type="match status" value="1"/>
</dbReference>
<dbReference type="GO" id="GO:0071013">
    <property type="term" value="C:catalytic step 2 spliceosome"/>
    <property type="evidence" value="ECO:0007669"/>
    <property type="project" value="TreeGrafter"/>
</dbReference>
<evidence type="ECO:0000313" key="8">
    <source>
        <dbReference type="Proteomes" id="UP000246740"/>
    </source>
</evidence>
<dbReference type="SMART" id="SM00504">
    <property type="entry name" value="Ubox"/>
    <property type="match status" value="1"/>
</dbReference>
<dbReference type="PANTHER" id="PTHR45625:SF1">
    <property type="entry name" value="RING-TYPE E3 UBIQUITIN-PROTEIN LIGASE PPIL2"/>
    <property type="match status" value="1"/>
</dbReference>
<evidence type="ECO:0000256" key="2">
    <source>
        <dbReference type="ARBA" id="ARBA00003697"/>
    </source>
</evidence>
<dbReference type="GO" id="GO:0006457">
    <property type="term" value="P:protein folding"/>
    <property type="evidence" value="ECO:0007669"/>
    <property type="project" value="InterPro"/>
</dbReference>
<feature type="region of interest" description="Disordered" evidence="4">
    <location>
        <begin position="224"/>
        <end position="266"/>
    </location>
</feature>
<dbReference type="InterPro" id="IPR020892">
    <property type="entry name" value="Cyclophilin-type_PPIase_CS"/>
</dbReference>
<feature type="compositionally biased region" description="Low complexity" evidence="4">
    <location>
        <begin position="564"/>
        <end position="600"/>
    </location>
</feature>
<dbReference type="InterPro" id="IPR002130">
    <property type="entry name" value="Cyclophilin-type_PPIase_dom"/>
</dbReference>
<dbReference type="PRINTS" id="PR00153">
    <property type="entry name" value="CSAPPISMRASE"/>
</dbReference>
<dbReference type="SUPFAM" id="SSF57850">
    <property type="entry name" value="RING/U-box"/>
    <property type="match status" value="1"/>
</dbReference>
<dbReference type="InterPro" id="IPR013083">
    <property type="entry name" value="Znf_RING/FYVE/PHD"/>
</dbReference>
<feature type="compositionally biased region" description="Polar residues" evidence="4">
    <location>
        <begin position="227"/>
        <end position="256"/>
    </location>
</feature>
<keyword evidence="8" id="KW-1185">Reference proteome</keyword>
<feature type="domain" description="PPIase cyclophilin-type" evidence="5">
    <location>
        <begin position="325"/>
        <end position="476"/>
    </location>
</feature>
<dbReference type="GO" id="GO:0000209">
    <property type="term" value="P:protein polyubiquitination"/>
    <property type="evidence" value="ECO:0007669"/>
    <property type="project" value="TreeGrafter"/>
</dbReference>
<feature type="region of interest" description="Disordered" evidence="4">
    <location>
        <begin position="510"/>
        <end position="609"/>
    </location>
</feature>
<dbReference type="Proteomes" id="UP000246740">
    <property type="component" value="Unassembled WGS sequence"/>
</dbReference>
<protein>
    <recommendedName>
        <fullName evidence="9">Cyclophilin-like protein</fullName>
    </recommendedName>
</protein>
<evidence type="ECO:0000259" key="6">
    <source>
        <dbReference type="PROSITE" id="PS51698"/>
    </source>
</evidence>
<dbReference type="InterPro" id="IPR003613">
    <property type="entry name" value="Ubox_domain"/>
</dbReference>
<comment type="similarity">
    <text evidence="3">Belongs to the cyclophilin-type PPIase family. PPIL2 subfamily.</text>
</comment>
<dbReference type="Gene3D" id="2.40.100.10">
    <property type="entry name" value="Cyclophilin-like"/>
    <property type="match status" value="1"/>
</dbReference>
<feature type="region of interest" description="Disordered" evidence="4">
    <location>
        <begin position="291"/>
        <end position="311"/>
    </location>
</feature>
<reference evidence="7 8" key="1">
    <citation type="journal article" date="2018" name="Mol. Biol. Evol.">
        <title>Broad Genomic Sampling Reveals a Smut Pathogenic Ancestry of the Fungal Clade Ustilaginomycotina.</title>
        <authorList>
            <person name="Kijpornyongpan T."/>
            <person name="Mondo S.J."/>
            <person name="Barry K."/>
            <person name="Sandor L."/>
            <person name="Lee J."/>
            <person name="Lipzen A."/>
            <person name="Pangilinan J."/>
            <person name="LaButti K."/>
            <person name="Hainaut M."/>
            <person name="Henrissat B."/>
            <person name="Grigoriev I.V."/>
            <person name="Spatafora J.W."/>
            <person name="Aime M.C."/>
        </authorList>
    </citation>
    <scope>NUCLEOTIDE SEQUENCE [LARGE SCALE GENOMIC DNA]</scope>
    <source>
        <strain evidence="7 8">MCA 3645</strain>
    </source>
</reference>
<dbReference type="STRING" id="1882483.A0A317XEX5"/>
<proteinExistence type="inferred from homology"/>
<evidence type="ECO:0000256" key="1">
    <source>
        <dbReference type="ARBA" id="ARBA00000971"/>
    </source>
</evidence>
<dbReference type="PROSITE" id="PS00170">
    <property type="entry name" value="CSA_PPIASE_1"/>
    <property type="match status" value="1"/>
</dbReference>
<comment type="catalytic activity">
    <reaction evidence="1">
        <text>[protein]-peptidylproline (omega=180) = [protein]-peptidylproline (omega=0)</text>
        <dbReference type="Rhea" id="RHEA:16237"/>
        <dbReference type="Rhea" id="RHEA-COMP:10747"/>
        <dbReference type="Rhea" id="RHEA-COMP:10748"/>
        <dbReference type="ChEBI" id="CHEBI:83833"/>
        <dbReference type="ChEBI" id="CHEBI:83834"/>
        <dbReference type="EC" id="5.2.1.8"/>
    </reaction>
</comment>
<dbReference type="Gene3D" id="3.30.40.10">
    <property type="entry name" value="Zinc/RING finger domain, C3HC4 (zinc finger)"/>
    <property type="match status" value="1"/>
</dbReference>
<feature type="compositionally biased region" description="Low complexity" evidence="4">
    <location>
        <begin position="295"/>
        <end position="311"/>
    </location>
</feature>
<dbReference type="InterPro" id="IPR029000">
    <property type="entry name" value="Cyclophilin-like_dom_sf"/>
</dbReference>
<dbReference type="PANTHER" id="PTHR45625">
    <property type="entry name" value="PEPTIDYL-PROLYL CIS-TRANS ISOMERASE-RELATED"/>
    <property type="match status" value="1"/>
</dbReference>
<dbReference type="InParanoid" id="A0A317XEX5"/>
<dbReference type="FunCoup" id="A0A317XEX5">
    <property type="interactions" value="499"/>
</dbReference>
<feature type="compositionally biased region" description="Low complexity" evidence="4">
    <location>
        <begin position="545"/>
        <end position="557"/>
    </location>
</feature>
<dbReference type="PROSITE" id="PS50072">
    <property type="entry name" value="CSA_PPIASE_2"/>
    <property type="match status" value="1"/>
</dbReference>
<dbReference type="GO" id="GO:0003755">
    <property type="term" value="F:peptidyl-prolyl cis-trans isomerase activity"/>
    <property type="evidence" value="ECO:0007669"/>
    <property type="project" value="UniProtKB-EC"/>
</dbReference>
<evidence type="ECO:0000256" key="3">
    <source>
        <dbReference type="ARBA" id="ARBA00007930"/>
    </source>
</evidence>
<dbReference type="EMBL" id="KZ819228">
    <property type="protein sequence ID" value="PWY97004.1"/>
    <property type="molecule type" value="Genomic_DNA"/>
</dbReference>
<dbReference type="GO" id="GO:0061630">
    <property type="term" value="F:ubiquitin protein ligase activity"/>
    <property type="evidence" value="ECO:0007669"/>
    <property type="project" value="TreeGrafter"/>
</dbReference>
<accession>A0A317XEX5</accession>
<dbReference type="InterPro" id="IPR044666">
    <property type="entry name" value="Cyclophilin_A-like"/>
</dbReference>
<feature type="domain" description="U-box" evidence="6">
    <location>
        <begin position="40"/>
        <end position="115"/>
    </location>
</feature>
<name>A0A317XEX5_9BASI</name>
<sequence length="609" mass="65500">MGHGKSDRPFLSASEHSGVHGAHSASVGKVAAHLQQPASQPVSFDLCALSFQPWSNPVLAGPTSGHVFELTNLVPFIRKYSVHPVTGEPLDLSDITPLRFSRPEAGSQSANANETGFQDPVSYKPLGPHSAVVAIRTSGNVYLHETVARLNVRSKHWNDLLDDTPFTKADIVTLQDPETPHLRLPESFHHVKHALALTEADKGIDTSAQINPAAIGSAKSLLDMRRGNSSASADPGGNRTTTNDNHNHKTPSTAVSRNKAGGASTGMTAASFTASSLTPRTAIDRVVLDDQEQITSNSKTKPSQKQPSSIPMSMQWHTGYVRLVTNYGPLNIEVFCTVAPRAAYNFLALCSKGRYDGVRFHRNIPGFMIQGGDPTGSGSGGESIFGHDFPDEFSLPRAKKHDQRGLLAMANRGAHTNSSQFYITYRENLGHLDGKHTVFARLVDGGDDQTLKKLEEVPTNNADQPLHRIAIVNALVTFNPFDEYAAKKCPSISSAVADAQGERKRLARLERKRSRQADRTTWLGTLLPPRASLTPSANSDLKKLTATSTSTSTSTSAVGKYLKSTPTPTPTTTASSSSSSSQLHQPYPNKKAKPSPSSSKGGFGDFSSW</sequence>
<feature type="region of interest" description="Disordered" evidence="4">
    <location>
        <begin position="1"/>
        <end position="24"/>
    </location>
</feature>
<gene>
    <name evidence="7" type="ORF">BCV70DRAFT_196300</name>
</gene>
<evidence type="ECO:0000256" key="4">
    <source>
        <dbReference type="SAM" id="MobiDB-lite"/>
    </source>
</evidence>
<evidence type="ECO:0000259" key="5">
    <source>
        <dbReference type="PROSITE" id="PS50072"/>
    </source>
</evidence>
<dbReference type="AlphaFoldDB" id="A0A317XEX5"/>
<comment type="function">
    <text evidence="2">May catalyze the cis-trans isomerization of proline imidic peptide bonds in oligopeptides thereby assisting the folding of proteins. May also function as a chaperone, playing a role in intracellular transport of proteins. May also have a protein ubiquitin ligase activity acting as an E3 ubiquitin protein ligase or as a ubiquitin-ubiquitin ligase promoting elongation of ubiquitin chains on proteins.</text>
</comment>
<dbReference type="OrthoDB" id="407558at2759"/>